<name>A0ABV1AQR5_9FIRM</name>
<evidence type="ECO:0000313" key="2">
    <source>
        <dbReference type="EMBL" id="MEQ2360157.1"/>
    </source>
</evidence>
<feature type="domain" description="AAA+ ATPase" evidence="1">
    <location>
        <begin position="32"/>
        <end position="185"/>
    </location>
</feature>
<sequence length="501" mass="57515">MNIKEAKEEILHTIQIYTRKDAHGQYLMPSVRQRPVLLIGPPGIGKTAIMEQISRECGIGLTAYTITHHTRQSAVGLPVIVKKNYQGKEYSITEYTMSEIIASVYETIEKSGCQEGILFIDEINCVSETLVPTMLQFLQNKTFGTHPVPEGWVIVAAGNPVEYNKSAREFDIVTLDRVKRIDVEPDFAVWKEYAWAKGIHPAILSYLSLHNDRFYHVENTASGVRFVTARGWEDLSSILYGYEDLDLTPDADLVLQYLQEPETARDFAGYYDLYAKYRQDYRIPELLSGRISEEEFQDRCNLVQQASTDEKISVAGLLLDGWNSFFQQFQKEDQFTTALHDTLKQIRAALLREETLDEIIIQRKQALKVKLENHLISSADYEQNEQITKILESCLVETRKKRVNDPQKNLAILRDALSDEVDNRKNLAAQTSLALENGYRFASEAFEDGPELLFLTSDLSHNPKAVQFISTFGCEPYFHYSEQLMFQEKRQTLLREIERHS</sequence>
<dbReference type="InterPro" id="IPR003593">
    <property type="entry name" value="AAA+_ATPase"/>
</dbReference>
<organism evidence="2 3">
    <name type="scientific">Blautia intestinihominis</name>
    <dbReference type="NCBI Taxonomy" id="3133152"/>
    <lineage>
        <taxon>Bacteria</taxon>
        <taxon>Bacillati</taxon>
        <taxon>Bacillota</taxon>
        <taxon>Clostridia</taxon>
        <taxon>Lachnospirales</taxon>
        <taxon>Lachnospiraceae</taxon>
        <taxon>Blautia</taxon>
    </lineage>
</organism>
<dbReference type="SUPFAM" id="SSF52540">
    <property type="entry name" value="P-loop containing nucleoside triphosphate hydrolases"/>
    <property type="match status" value="1"/>
</dbReference>
<protein>
    <submittedName>
        <fullName evidence="2">AAA family ATPase</fullName>
    </submittedName>
</protein>
<accession>A0ABV1AQR5</accession>
<gene>
    <name evidence="2" type="ORF">WMO75_17870</name>
</gene>
<dbReference type="Proteomes" id="UP001446032">
    <property type="component" value="Unassembled WGS sequence"/>
</dbReference>
<dbReference type="PANTHER" id="PTHR42759">
    <property type="entry name" value="MOXR FAMILY PROTEIN"/>
    <property type="match status" value="1"/>
</dbReference>
<comment type="caution">
    <text evidence="2">The sequence shown here is derived from an EMBL/GenBank/DDBJ whole genome shotgun (WGS) entry which is preliminary data.</text>
</comment>
<dbReference type="SMART" id="SM00382">
    <property type="entry name" value="AAA"/>
    <property type="match status" value="1"/>
</dbReference>
<evidence type="ECO:0000313" key="3">
    <source>
        <dbReference type="Proteomes" id="UP001446032"/>
    </source>
</evidence>
<dbReference type="InterPro" id="IPR027417">
    <property type="entry name" value="P-loop_NTPase"/>
</dbReference>
<dbReference type="EMBL" id="JBBMEI010000104">
    <property type="protein sequence ID" value="MEQ2360157.1"/>
    <property type="molecule type" value="Genomic_DNA"/>
</dbReference>
<keyword evidence="3" id="KW-1185">Reference proteome</keyword>
<proteinExistence type="predicted"/>
<dbReference type="InterPro" id="IPR050764">
    <property type="entry name" value="CbbQ/NirQ/NorQ/GpvN"/>
</dbReference>
<dbReference type="Gene3D" id="3.40.50.300">
    <property type="entry name" value="P-loop containing nucleotide triphosphate hydrolases"/>
    <property type="match status" value="1"/>
</dbReference>
<dbReference type="PANTHER" id="PTHR42759:SF1">
    <property type="entry name" value="MAGNESIUM-CHELATASE SUBUNIT CHLD"/>
    <property type="match status" value="1"/>
</dbReference>
<dbReference type="RefSeq" id="WP_118698925.1">
    <property type="nucleotide sequence ID" value="NZ_JBBMEI010000104.1"/>
</dbReference>
<reference evidence="2 3" key="1">
    <citation type="submission" date="2024-03" db="EMBL/GenBank/DDBJ databases">
        <title>Human intestinal bacterial collection.</title>
        <authorList>
            <person name="Pauvert C."/>
            <person name="Hitch T.C.A."/>
            <person name="Clavel T."/>
        </authorList>
    </citation>
    <scope>NUCLEOTIDE SEQUENCE [LARGE SCALE GENOMIC DNA]</scope>
    <source>
        <strain evidence="2 3">CLA-AA-H95</strain>
    </source>
</reference>
<evidence type="ECO:0000259" key="1">
    <source>
        <dbReference type="SMART" id="SM00382"/>
    </source>
</evidence>
<dbReference type="InterPro" id="IPR011704">
    <property type="entry name" value="ATPase_dyneun-rel_AAA"/>
</dbReference>
<dbReference type="CDD" id="cd00009">
    <property type="entry name" value="AAA"/>
    <property type="match status" value="1"/>
</dbReference>
<dbReference type="Pfam" id="PF07728">
    <property type="entry name" value="AAA_5"/>
    <property type="match status" value="1"/>
</dbReference>